<reference evidence="1" key="1">
    <citation type="submission" date="2024-06" db="EMBL/GenBank/DDBJ databases">
        <title>Intestivirid acquisition increases across infancy in a wild primate population.</title>
        <authorList>
            <person name="Schneider-Creas I.A."/>
            <person name="Moya I.L."/>
            <person name="Chiou K.L."/>
            <person name="Baniel A."/>
            <person name="Azanaw Haile A."/>
            <person name="Kebede F."/>
            <person name="Abebe B."/>
            <person name="Snyder-Mackler N."/>
            <person name="Varsani A."/>
        </authorList>
    </citation>
    <scope>NUCLEOTIDE SEQUENCE</scope>
    <source>
        <strain evidence="1">Int_RNL_2018_1178_PEE</strain>
    </source>
</reference>
<evidence type="ECO:0000313" key="1">
    <source>
        <dbReference type="EMBL" id="XCO00251.1"/>
    </source>
</evidence>
<sequence>MDTDIFEQMTDEEIKEYIEEQEADMILSSLEWQEKDYVDCCLPA</sequence>
<name>A0AAU8MHZ9_9CAUD</name>
<dbReference type="EMBL" id="PP965496">
    <property type="protein sequence ID" value="XCO00251.1"/>
    <property type="molecule type" value="Genomic_DNA"/>
</dbReference>
<accession>A0AAU8MHZ9</accession>
<proteinExistence type="predicted"/>
<organism evidence="1">
    <name type="scientific">Geladintestivirus 6</name>
    <dbReference type="NCBI Taxonomy" id="3233138"/>
    <lineage>
        <taxon>Viruses</taxon>
        <taxon>Duplodnaviria</taxon>
        <taxon>Heunggongvirae</taxon>
        <taxon>Uroviricota</taxon>
        <taxon>Caudoviricetes</taxon>
        <taxon>Crassvirales</taxon>
    </lineage>
</organism>
<protein>
    <submittedName>
        <fullName evidence="1">Uncharacterized protein</fullName>
    </submittedName>
</protein>